<sequence>MYQSLLTDEVKIQTTKIERSYLMPLVASQISLQKPEPGPNKISEKTTFLSFSL</sequence>
<evidence type="ECO:0000313" key="1">
    <source>
        <dbReference type="EMBL" id="MBW87505.1"/>
    </source>
</evidence>
<accession>A0A2P2J1Y4</accession>
<dbReference type="AlphaFoldDB" id="A0A2P2J1Y4"/>
<organism evidence="1">
    <name type="scientific">Rhizophora mucronata</name>
    <name type="common">Asiatic mangrove</name>
    <dbReference type="NCBI Taxonomy" id="61149"/>
    <lineage>
        <taxon>Eukaryota</taxon>
        <taxon>Viridiplantae</taxon>
        <taxon>Streptophyta</taxon>
        <taxon>Embryophyta</taxon>
        <taxon>Tracheophyta</taxon>
        <taxon>Spermatophyta</taxon>
        <taxon>Magnoliopsida</taxon>
        <taxon>eudicotyledons</taxon>
        <taxon>Gunneridae</taxon>
        <taxon>Pentapetalae</taxon>
        <taxon>rosids</taxon>
        <taxon>fabids</taxon>
        <taxon>Malpighiales</taxon>
        <taxon>Rhizophoraceae</taxon>
        <taxon>Rhizophora</taxon>
    </lineage>
</organism>
<name>A0A2P2J1Y4_RHIMU</name>
<proteinExistence type="predicted"/>
<dbReference type="EMBL" id="GGEC01007022">
    <property type="protein sequence ID" value="MBW87505.1"/>
    <property type="molecule type" value="Transcribed_RNA"/>
</dbReference>
<protein>
    <submittedName>
        <fullName evidence="1">Uncharacterized protein</fullName>
    </submittedName>
</protein>
<reference evidence="1" key="1">
    <citation type="submission" date="2018-02" db="EMBL/GenBank/DDBJ databases">
        <title>Rhizophora mucronata_Transcriptome.</title>
        <authorList>
            <person name="Meera S.P."/>
            <person name="Sreeshan A."/>
            <person name="Augustine A."/>
        </authorList>
    </citation>
    <scope>NUCLEOTIDE SEQUENCE</scope>
    <source>
        <tissue evidence="1">Leaf</tissue>
    </source>
</reference>